<keyword evidence="1" id="KW-0812">Transmembrane</keyword>
<evidence type="ECO:0000256" key="1">
    <source>
        <dbReference type="SAM" id="Phobius"/>
    </source>
</evidence>
<organism evidence="2 3">
    <name type="scientific">Mediterraneibacter gnavus (strain ATCC 29149 / DSM 114966 / JCM 6515 / VPI C7-9)</name>
    <name type="common">Ruminococcus gnavus</name>
    <dbReference type="NCBI Taxonomy" id="411470"/>
    <lineage>
        <taxon>Bacteria</taxon>
        <taxon>Bacillati</taxon>
        <taxon>Bacillota</taxon>
        <taxon>Clostridia</taxon>
        <taxon>Lachnospirales</taxon>
        <taxon>Lachnospiraceae</taxon>
        <taxon>Mediterraneibacter</taxon>
    </lineage>
</organism>
<comment type="caution">
    <text evidence="2">The sequence shown here is derived from an EMBL/GenBank/DDBJ whole genome shotgun (WGS) entry which is preliminary data.</text>
</comment>
<gene>
    <name evidence="2" type="ORF">RUMGNA_03641</name>
</gene>
<protein>
    <submittedName>
        <fullName evidence="2">Uncharacterized protein</fullName>
    </submittedName>
</protein>
<dbReference type="Proteomes" id="UP000004410">
    <property type="component" value="Unassembled WGS sequence"/>
</dbReference>
<evidence type="ECO:0000313" key="3">
    <source>
        <dbReference type="Proteomes" id="UP000004410"/>
    </source>
</evidence>
<keyword evidence="1" id="KW-0472">Membrane</keyword>
<accession>A7B7S5</accession>
<evidence type="ECO:0000313" key="2">
    <source>
        <dbReference type="EMBL" id="EDN76018.1"/>
    </source>
</evidence>
<sequence length="45" mass="5504">MFFSIFIILGFFRNFNLLSFLFTPIPRLSIRNRNKNCFFCRIPIK</sequence>
<dbReference type="AlphaFoldDB" id="A7B7S5"/>
<reference evidence="2 3" key="2">
    <citation type="submission" date="2007-06" db="EMBL/GenBank/DDBJ databases">
        <title>Draft genome sequence of Ruminococcus gnavus (ATCC 29149).</title>
        <authorList>
            <person name="Sudarsanam P."/>
            <person name="Ley R."/>
            <person name="Guruge J."/>
            <person name="Turnbaugh P.J."/>
            <person name="Mahowald M."/>
            <person name="Liep D."/>
            <person name="Gordon J."/>
        </authorList>
    </citation>
    <scope>NUCLEOTIDE SEQUENCE [LARGE SCALE GENOMIC DNA]</scope>
    <source>
        <strain evidence="2 3">ATCC 29149</strain>
    </source>
</reference>
<dbReference type="EMBL" id="AAYG02000032">
    <property type="protein sequence ID" value="EDN76018.1"/>
    <property type="molecule type" value="Genomic_DNA"/>
</dbReference>
<name>A7B7S5_MEDG7</name>
<reference evidence="2 3" key="1">
    <citation type="submission" date="2007-04" db="EMBL/GenBank/DDBJ databases">
        <authorList>
            <person name="Fulton L."/>
            <person name="Clifton S."/>
            <person name="Fulton B."/>
            <person name="Xu J."/>
            <person name="Minx P."/>
            <person name="Pepin K.H."/>
            <person name="Johnson M."/>
            <person name="Thiruvilangam P."/>
            <person name="Bhonagiri V."/>
            <person name="Nash W.E."/>
            <person name="Mardis E.R."/>
            <person name="Wilson R.K."/>
        </authorList>
    </citation>
    <scope>NUCLEOTIDE SEQUENCE [LARGE SCALE GENOMIC DNA]</scope>
    <source>
        <strain evidence="2 3">ATCC 29149</strain>
    </source>
</reference>
<dbReference type="PaxDb" id="411470-RUMGNA_03641"/>
<proteinExistence type="predicted"/>
<feature type="transmembrane region" description="Helical" evidence="1">
    <location>
        <begin position="6"/>
        <end position="25"/>
    </location>
</feature>
<keyword evidence="1" id="KW-1133">Transmembrane helix</keyword>